<accession>A0A9X0UL17</accession>
<dbReference type="Proteomes" id="UP000615796">
    <property type="component" value="Unassembled WGS sequence"/>
</dbReference>
<proteinExistence type="predicted"/>
<comment type="caution">
    <text evidence="1">The sequence shown here is derived from an EMBL/GenBank/DDBJ whole genome shotgun (WGS) entry which is preliminary data.</text>
</comment>
<dbReference type="Gene3D" id="2.40.50.140">
    <property type="entry name" value="Nucleic acid-binding proteins"/>
    <property type="match status" value="1"/>
</dbReference>
<feature type="non-terminal residue" evidence="1">
    <location>
        <position position="29"/>
    </location>
</feature>
<dbReference type="RefSeq" id="WP_172405270.1">
    <property type="nucleotide sequence ID" value="NZ_JACRUP010000059.1"/>
</dbReference>
<sequence>MIKGKVVEWNDSKGYGFISALNGELRVFL</sequence>
<protein>
    <submittedName>
        <fullName evidence="1">Cold shock domain-containing protein</fullName>
    </submittedName>
</protein>
<reference evidence="1" key="1">
    <citation type="submission" date="2020-08" db="EMBL/GenBank/DDBJ databases">
        <title>Genome Sequencing and Pan-Genome Analysis of Migratory bird Vibrio Strains, Inner Mongolia.</title>
        <authorList>
            <person name="Zheng L."/>
        </authorList>
    </citation>
    <scope>NUCLEOTIDE SEQUENCE</scope>
    <source>
        <strain evidence="1">M13F</strain>
    </source>
</reference>
<keyword evidence="2" id="KW-1185">Reference proteome</keyword>
<evidence type="ECO:0000313" key="2">
    <source>
        <dbReference type="Proteomes" id="UP000615796"/>
    </source>
</evidence>
<gene>
    <name evidence="1" type="ORF">H8Q88_21665</name>
</gene>
<organism evidence="1 2">
    <name type="scientific">Vibrio metschnikovii</name>
    <dbReference type="NCBI Taxonomy" id="28172"/>
    <lineage>
        <taxon>Bacteria</taxon>
        <taxon>Pseudomonadati</taxon>
        <taxon>Pseudomonadota</taxon>
        <taxon>Gammaproteobacteria</taxon>
        <taxon>Vibrionales</taxon>
        <taxon>Vibrionaceae</taxon>
        <taxon>Vibrio</taxon>
    </lineage>
</organism>
<evidence type="ECO:0000313" key="1">
    <source>
        <dbReference type="EMBL" id="MBC5853476.1"/>
    </source>
</evidence>
<dbReference type="SUPFAM" id="SSF50249">
    <property type="entry name" value="Nucleic acid-binding proteins"/>
    <property type="match status" value="1"/>
</dbReference>
<dbReference type="EMBL" id="JACRUP010000059">
    <property type="protein sequence ID" value="MBC5853476.1"/>
    <property type="molecule type" value="Genomic_DNA"/>
</dbReference>
<dbReference type="InterPro" id="IPR012340">
    <property type="entry name" value="NA-bd_OB-fold"/>
</dbReference>
<name>A0A9X0UL17_VIBME</name>
<dbReference type="AlphaFoldDB" id="A0A9X0UL17"/>